<evidence type="ECO:0000313" key="8">
    <source>
        <dbReference type="EMBL" id="KAE9978547.1"/>
    </source>
</evidence>
<dbReference type="InterPro" id="IPR044554">
    <property type="entry name" value="ANAPC2"/>
</dbReference>
<evidence type="ECO:0000256" key="6">
    <source>
        <dbReference type="PROSITE-ProRule" id="PRU00330"/>
    </source>
</evidence>
<reference evidence="8 9" key="1">
    <citation type="submission" date="2019-11" db="EMBL/GenBank/DDBJ databases">
        <title>Venturia inaequalis Genome Resource.</title>
        <authorList>
            <person name="Lichtner F.J."/>
        </authorList>
    </citation>
    <scope>NUCLEOTIDE SEQUENCE [LARGE SCALE GENOMIC DNA]</scope>
    <source>
        <strain evidence="8">Bline_iso_100314</strain>
    </source>
</reference>
<dbReference type="InterPro" id="IPR057975">
    <property type="entry name" value="TPR_ANAPC2"/>
</dbReference>
<dbReference type="Pfam" id="PF25773">
    <property type="entry name" value="TPR_ANAPC2"/>
    <property type="match status" value="1"/>
</dbReference>
<dbReference type="PANTHER" id="PTHR45957:SF1">
    <property type="entry name" value="ANAPHASE-PROMOTING COMPLEX SUBUNIT 2"/>
    <property type="match status" value="1"/>
</dbReference>
<dbReference type="InterPro" id="IPR036390">
    <property type="entry name" value="WH_DNA-bd_sf"/>
</dbReference>
<comment type="caution">
    <text evidence="8">The sequence shown here is derived from an EMBL/GenBank/DDBJ whole genome shotgun (WGS) entry which is preliminary data.</text>
</comment>
<dbReference type="GO" id="GO:0051301">
    <property type="term" value="P:cell division"/>
    <property type="evidence" value="ECO:0007669"/>
    <property type="project" value="UniProtKB-KW"/>
</dbReference>
<dbReference type="InterPro" id="IPR036317">
    <property type="entry name" value="Cullin_homology_sf"/>
</dbReference>
<dbReference type="Gene3D" id="1.20.1310.10">
    <property type="entry name" value="Cullin Repeats"/>
    <property type="match status" value="1"/>
</dbReference>
<evidence type="ECO:0000256" key="1">
    <source>
        <dbReference type="ARBA" id="ARBA00016068"/>
    </source>
</evidence>
<dbReference type="Proteomes" id="UP000433883">
    <property type="component" value="Unassembled WGS sequence"/>
</dbReference>
<evidence type="ECO:0000259" key="7">
    <source>
        <dbReference type="PROSITE" id="PS50069"/>
    </source>
</evidence>
<gene>
    <name evidence="8" type="ORF">BLS_000480</name>
</gene>
<dbReference type="PANTHER" id="PTHR45957">
    <property type="entry name" value="ANAPHASE-PROMOTING COMPLEX SUBUNIT 2"/>
    <property type="match status" value="1"/>
</dbReference>
<dbReference type="SMART" id="SM00182">
    <property type="entry name" value="CULLIN"/>
    <property type="match status" value="1"/>
</dbReference>
<organism evidence="8 9">
    <name type="scientific">Venturia inaequalis</name>
    <name type="common">Apple scab fungus</name>
    <dbReference type="NCBI Taxonomy" id="5025"/>
    <lineage>
        <taxon>Eukaryota</taxon>
        <taxon>Fungi</taxon>
        <taxon>Dikarya</taxon>
        <taxon>Ascomycota</taxon>
        <taxon>Pezizomycotina</taxon>
        <taxon>Dothideomycetes</taxon>
        <taxon>Pleosporomycetidae</taxon>
        <taxon>Venturiales</taxon>
        <taxon>Venturiaceae</taxon>
        <taxon>Venturia</taxon>
    </lineage>
</organism>
<dbReference type="GO" id="GO:0007091">
    <property type="term" value="P:metaphase/anaphase transition of mitotic cell cycle"/>
    <property type="evidence" value="ECO:0007669"/>
    <property type="project" value="TreeGrafter"/>
</dbReference>
<dbReference type="InterPro" id="IPR036388">
    <property type="entry name" value="WH-like_DNA-bd_sf"/>
</dbReference>
<dbReference type="SMART" id="SM01013">
    <property type="entry name" value="APC2"/>
    <property type="match status" value="1"/>
</dbReference>
<dbReference type="Gene3D" id="3.30.230.130">
    <property type="entry name" value="Cullin, Chain C, Domain 2"/>
    <property type="match status" value="1"/>
</dbReference>
<dbReference type="SUPFAM" id="SSF75632">
    <property type="entry name" value="Cullin homology domain"/>
    <property type="match status" value="1"/>
</dbReference>
<dbReference type="GO" id="GO:0005680">
    <property type="term" value="C:anaphase-promoting complex"/>
    <property type="evidence" value="ECO:0007669"/>
    <property type="project" value="TreeGrafter"/>
</dbReference>
<dbReference type="GO" id="GO:0031625">
    <property type="term" value="F:ubiquitin protein ligase binding"/>
    <property type="evidence" value="ECO:0007669"/>
    <property type="project" value="InterPro"/>
</dbReference>
<comment type="similarity">
    <text evidence="6">Belongs to the cullin family.</text>
</comment>
<evidence type="ECO:0000256" key="4">
    <source>
        <dbReference type="ARBA" id="ARBA00022786"/>
    </source>
</evidence>
<evidence type="ECO:0000256" key="5">
    <source>
        <dbReference type="ARBA" id="ARBA00023306"/>
    </source>
</evidence>
<keyword evidence="5" id="KW-0131">Cell cycle</keyword>
<dbReference type="Gene3D" id="1.10.10.10">
    <property type="entry name" value="Winged helix-like DNA-binding domain superfamily/Winged helix DNA-binding domain"/>
    <property type="match status" value="1"/>
</dbReference>
<evidence type="ECO:0000256" key="3">
    <source>
        <dbReference type="ARBA" id="ARBA00022776"/>
    </source>
</evidence>
<feature type="domain" description="Cullin family profile" evidence="7">
    <location>
        <begin position="581"/>
        <end position="794"/>
    </location>
</feature>
<dbReference type="GO" id="GO:0006511">
    <property type="term" value="P:ubiquitin-dependent protein catabolic process"/>
    <property type="evidence" value="ECO:0007669"/>
    <property type="project" value="InterPro"/>
</dbReference>
<dbReference type="OrthoDB" id="5581181at2759"/>
<evidence type="ECO:0000256" key="2">
    <source>
        <dbReference type="ARBA" id="ARBA00022618"/>
    </source>
</evidence>
<dbReference type="GO" id="GO:0070979">
    <property type="term" value="P:protein K11-linked ubiquitination"/>
    <property type="evidence" value="ECO:0007669"/>
    <property type="project" value="TreeGrafter"/>
</dbReference>
<dbReference type="InterPro" id="IPR059120">
    <property type="entry name" value="Cullin-like_AB"/>
</dbReference>
<keyword evidence="2" id="KW-0132">Cell division</keyword>
<dbReference type="EMBL" id="WNWQ01000109">
    <property type="protein sequence ID" value="KAE9978547.1"/>
    <property type="molecule type" value="Genomic_DNA"/>
</dbReference>
<dbReference type="Pfam" id="PF26557">
    <property type="entry name" value="Cullin_AB"/>
    <property type="match status" value="1"/>
</dbReference>
<protein>
    <recommendedName>
        <fullName evidence="1">Anaphase-promoting complex subunit 2</fullName>
    </recommendedName>
</protein>
<dbReference type="InterPro" id="IPR014786">
    <property type="entry name" value="ANAPC2_C"/>
</dbReference>
<evidence type="ECO:0000313" key="9">
    <source>
        <dbReference type="Proteomes" id="UP000433883"/>
    </source>
</evidence>
<keyword evidence="4" id="KW-0833">Ubl conjugation pathway</keyword>
<name>A0A8H3UZY2_VENIN</name>
<dbReference type="Pfam" id="PF08672">
    <property type="entry name" value="ANAPC2"/>
    <property type="match status" value="1"/>
</dbReference>
<dbReference type="SUPFAM" id="SSF46785">
    <property type="entry name" value="Winged helix' DNA-binding domain"/>
    <property type="match status" value="1"/>
</dbReference>
<keyword evidence="3" id="KW-0498">Mitosis</keyword>
<proteinExistence type="inferred from homology"/>
<accession>A0A8H3UZY2</accession>
<dbReference type="AlphaFoldDB" id="A0A8H3UZY2"/>
<sequence>MGIQFTITSRVCIVQLIEVATGAINHASCFDGRGPLNMTMLMDNSVFSSVFPAAAALHHTTPTPVSTPDLGFSGAGTSFGALTSPNKHGHSQSMSVAQLHVKRSIAWSTATRFLSLSNLTGDELNSACKHGRPQRKISREAEEAIDFLLSGNGPYGETDADWNLIEWYTLEVRDHFLEQIAPAMEQAWSQEILCSQALDALKETAQRLALLQSVYCFFLVEHVLPVLLHKKNLTARDEFSRQTTANYIQRILSKFQRKLHALYIHALPVERVTNTMSHVMFEAASKMFQLQMEPEVPASLSSSNQPLGRLSATEKELMTILDSLQQVGLGDNLGQRAFAHAMNKLMGDFIASHWMKVDWEQQSSVTHKLRRWINHGFSPFCRSVVTSLGGTPPNATSLTDSDVPQYLQMAIARLGRARIENLFDYIVQWDVSLGAVLDIKEHITTPEARLYLTNHFSNQVARRLLHAGATTTHILNIYISIIRAFNELDSKGVLLDRVARPIRRYLRDRDDTARIIVSSLLFDVEDDNGNEFEPGGEISVEIAKEMNKPITDLDEHDYDMDWDNMAWTPDPIDAGPDYKASKTQDVTTALLSLYDKEEFTNELKTILGDHLLRNEEESHFEKEERLLELFKHRLGDDKLQACEVMLRDVQTSKSMNKHIHHDPTYTGAETEREGMKLNTQILSRFFWPSLRDDNFVVPDPIKALQSQYEKVFESIKDMRKLDWLPALGRVTVELEFDDRQVEEVVPTWTASVIYAFNSDDDDDGDAGKAKSITQLCDELEMEEALVRNALVFWVSKQVLQETPGLPDTFEVLDTLPTATSTGDDGGAQAAQQAAILDAASGAGGVSAVKSQADILEENAELYKNFILGMLTNGGNMPVPRIEMMLKMMLPGGFPFGAEEIRGILEGMEMEGQVAGQGDVWGVRRD</sequence>
<dbReference type="InterPro" id="IPR016158">
    <property type="entry name" value="Cullin_homology"/>
</dbReference>
<dbReference type="PROSITE" id="PS50069">
    <property type="entry name" value="CULLIN_2"/>
    <property type="match status" value="1"/>
</dbReference>